<keyword evidence="8" id="KW-0067">ATP-binding</keyword>
<dbReference type="PANTHER" id="PTHR43071:SF1">
    <property type="entry name" value="2-AMINO-4-HYDROXY-6-HYDROXYMETHYLDIHYDROPTERIDINE PYROPHOSPHOKINASE"/>
    <property type="match status" value="1"/>
</dbReference>
<dbReference type="PANTHER" id="PTHR43071">
    <property type="entry name" value="2-AMINO-4-HYDROXY-6-HYDROXYMETHYLDIHYDROPTERIDINE PYROPHOSPHOKINASE"/>
    <property type="match status" value="1"/>
</dbReference>
<evidence type="ECO:0000256" key="12">
    <source>
        <dbReference type="ARBA" id="ARBA00033413"/>
    </source>
</evidence>
<evidence type="ECO:0000256" key="10">
    <source>
        <dbReference type="ARBA" id="ARBA00029409"/>
    </source>
</evidence>
<keyword evidence="9" id="KW-0289">Folate biosynthesis</keyword>
<sequence>MIYQNGQIALIALGSNENSVWGEALSTVQKAMLEVGSLSEIPPQSSALYATPAFPKGAGPDFVNAAIAITTMLPPDALLARLHQIEAAAGRVRAKRWGQRSLDLDLIAVGDAVLPDAQTHAHWRDLAPEEQQIETPDQLLLPHPRLQDRAFVLIPLRDVAPDWRHPLLGRSVAQMCADLSGTVRAEVEPLPLPRRP</sequence>
<evidence type="ECO:0000313" key="15">
    <source>
        <dbReference type="Proteomes" id="UP001451782"/>
    </source>
</evidence>
<reference evidence="14 15" key="1">
    <citation type="submission" date="2024-04" db="EMBL/GenBank/DDBJ databases">
        <title>Phylogenomic analyses of a clade within the roseobacter group suggest taxonomic reassignments of species of the genera Aestuariivita, Citreicella, Loktanella, Nautella, Pelagibaca, Ruegeria, Thalassobius, Thiobacimonas and Tropicibacter, and the proposal o.</title>
        <authorList>
            <person name="Jeon C.O."/>
        </authorList>
    </citation>
    <scope>NUCLEOTIDE SEQUENCE [LARGE SCALE GENOMIC DNA]</scope>
    <source>
        <strain evidence="14 15">G8-12</strain>
    </source>
</reference>
<dbReference type="Pfam" id="PF01288">
    <property type="entry name" value="HPPK"/>
    <property type="match status" value="1"/>
</dbReference>
<dbReference type="EMBL" id="CP151762">
    <property type="protein sequence ID" value="WZU63576.1"/>
    <property type="molecule type" value="Genomic_DNA"/>
</dbReference>
<gene>
    <name evidence="14" type="primary">folK</name>
    <name evidence="14" type="ORF">AABB28_17355</name>
</gene>
<evidence type="ECO:0000256" key="2">
    <source>
        <dbReference type="ARBA" id="ARBA00005810"/>
    </source>
</evidence>
<protein>
    <recommendedName>
        <fullName evidence="4">2-amino-4-hydroxy-6-hydroxymethyldihydropteridine pyrophosphokinase</fullName>
        <ecNumber evidence="3">2.7.6.3</ecNumber>
    </recommendedName>
    <alternativeName>
        <fullName evidence="11">6-hydroxymethyl-7,8-dihydropterin pyrophosphokinase</fullName>
    </alternativeName>
    <alternativeName>
        <fullName evidence="12">7,8-dihydro-6-hydroxymethylpterin-pyrophosphokinase</fullName>
    </alternativeName>
</protein>
<evidence type="ECO:0000256" key="3">
    <source>
        <dbReference type="ARBA" id="ARBA00013253"/>
    </source>
</evidence>
<dbReference type="GO" id="GO:0016301">
    <property type="term" value="F:kinase activity"/>
    <property type="evidence" value="ECO:0007669"/>
    <property type="project" value="UniProtKB-KW"/>
</dbReference>
<keyword evidence="15" id="KW-1185">Reference proteome</keyword>
<evidence type="ECO:0000256" key="9">
    <source>
        <dbReference type="ARBA" id="ARBA00022909"/>
    </source>
</evidence>
<dbReference type="InterPro" id="IPR000550">
    <property type="entry name" value="Hppk"/>
</dbReference>
<accession>A0AAN0M1S6</accession>
<evidence type="ECO:0000256" key="7">
    <source>
        <dbReference type="ARBA" id="ARBA00022777"/>
    </source>
</evidence>
<dbReference type="SUPFAM" id="SSF55083">
    <property type="entry name" value="6-hydroxymethyl-7,8-dihydropterin pyrophosphokinase, HPPK"/>
    <property type="match status" value="1"/>
</dbReference>
<evidence type="ECO:0000256" key="4">
    <source>
        <dbReference type="ARBA" id="ARBA00016218"/>
    </source>
</evidence>
<dbReference type="KEGG" id="yag:AABB28_17355"/>
<dbReference type="InterPro" id="IPR035907">
    <property type="entry name" value="Hppk_sf"/>
</dbReference>
<evidence type="ECO:0000256" key="11">
    <source>
        <dbReference type="ARBA" id="ARBA00029766"/>
    </source>
</evidence>
<dbReference type="GO" id="GO:0003848">
    <property type="term" value="F:2-amino-4-hydroxy-6-hydroxymethyldihydropteridine diphosphokinase activity"/>
    <property type="evidence" value="ECO:0007669"/>
    <property type="project" value="UniProtKB-EC"/>
</dbReference>
<organism evidence="14 15">
    <name type="scientific">Yoonia algicola</name>
    <dbReference type="NCBI Taxonomy" id="3137368"/>
    <lineage>
        <taxon>Bacteria</taxon>
        <taxon>Pseudomonadati</taxon>
        <taxon>Pseudomonadota</taxon>
        <taxon>Alphaproteobacteria</taxon>
        <taxon>Rhodobacterales</taxon>
        <taxon>Paracoccaceae</taxon>
        <taxon>Yoonia</taxon>
    </lineage>
</organism>
<comment type="function">
    <text evidence="10">Catalyzes the transfer of pyrophosphate from adenosine triphosphate (ATP) to 6-hydroxymethyl-7,8-dihydropterin, an enzymatic step in folate biosynthesis pathway.</text>
</comment>
<keyword evidence="5 14" id="KW-0808">Transferase</keyword>
<feature type="domain" description="7,8-dihydro-6-hydroxymethylpterin-pyrophosphokinase" evidence="13">
    <location>
        <begin position="11"/>
        <end position="161"/>
    </location>
</feature>
<evidence type="ECO:0000259" key="13">
    <source>
        <dbReference type="Pfam" id="PF01288"/>
    </source>
</evidence>
<dbReference type="Proteomes" id="UP001451782">
    <property type="component" value="Chromosome"/>
</dbReference>
<evidence type="ECO:0000256" key="5">
    <source>
        <dbReference type="ARBA" id="ARBA00022679"/>
    </source>
</evidence>
<evidence type="ECO:0000256" key="8">
    <source>
        <dbReference type="ARBA" id="ARBA00022840"/>
    </source>
</evidence>
<dbReference type="GO" id="GO:0005524">
    <property type="term" value="F:ATP binding"/>
    <property type="evidence" value="ECO:0007669"/>
    <property type="project" value="UniProtKB-KW"/>
</dbReference>
<dbReference type="NCBIfam" id="TIGR01498">
    <property type="entry name" value="folK"/>
    <property type="match status" value="1"/>
</dbReference>
<keyword evidence="6" id="KW-0547">Nucleotide-binding</keyword>
<comment type="pathway">
    <text evidence="1">Cofactor biosynthesis; tetrahydrofolate biosynthesis; 2-amino-4-hydroxy-6-hydroxymethyl-7,8-dihydropteridine diphosphate from 7,8-dihydroneopterin triphosphate: step 4/4.</text>
</comment>
<comment type="similarity">
    <text evidence="2">Belongs to the HPPK family.</text>
</comment>
<dbReference type="AlphaFoldDB" id="A0AAN0M1S6"/>
<proteinExistence type="inferred from homology"/>
<dbReference type="EC" id="2.7.6.3" evidence="3"/>
<evidence type="ECO:0000256" key="6">
    <source>
        <dbReference type="ARBA" id="ARBA00022741"/>
    </source>
</evidence>
<dbReference type="CDD" id="cd00483">
    <property type="entry name" value="HPPK"/>
    <property type="match status" value="1"/>
</dbReference>
<dbReference type="Gene3D" id="3.30.70.560">
    <property type="entry name" value="7,8-Dihydro-6-hydroxymethylpterin-pyrophosphokinase HPPK"/>
    <property type="match status" value="1"/>
</dbReference>
<name>A0AAN0M1S6_9RHOB</name>
<keyword evidence="7" id="KW-0418">Kinase</keyword>
<dbReference type="GO" id="GO:0046656">
    <property type="term" value="P:folic acid biosynthetic process"/>
    <property type="evidence" value="ECO:0007669"/>
    <property type="project" value="UniProtKB-KW"/>
</dbReference>
<dbReference type="RefSeq" id="WP_342069956.1">
    <property type="nucleotide sequence ID" value="NZ_CP151762.1"/>
</dbReference>
<evidence type="ECO:0000256" key="1">
    <source>
        <dbReference type="ARBA" id="ARBA00005051"/>
    </source>
</evidence>
<evidence type="ECO:0000313" key="14">
    <source>
        <dbReference type="EMBL" id="WZU63576.1"/>
    </source>
</evidence>